<evidence type="ECO:0000313" key="2">
    <source>
        <dbReference type="Proteomes" id="UP001597061"/>
    </source>
</evidence>
<proteinExistence type="predicted"/>
<gene>
    <name evidence="1" type="ORF">ACFQ1R_14175</name>
</gene>
<dbReference type="RefSeq" id="WP_379926932.1">
    <property type="nucleotide sequence ID" value="NZ_JBHTJI010000042.1"/>
</dbReference>
<dbReference type="Proteomes" id="UP001597061">
    <property type="component" value="Unassembled WGS sequence"/>
</dbReference>
<protein>
    <submittedName>
        <fullName evidence="1">tRNA modification GTPase</fullName>
    </submittedName>
</protein>
<keyword evidence="2" id="KW-1185">Reference proteome</keyword>
<accession>A0ABW3JMZ5</accession>
<comment type="caution">
    <text evidence="1">The sequence shown here is derived from an EMBL/GenBank/DDBJ whole genome shotgun (WGS) entry which is preliminary data.</text>
</comment>
<organism evidence="1 2">
    <name type="scientific">Mariniflexile jejuense</name>
    <dbReference type="NCBI Taxonomy" id="1173582"/>
    <lineage>
        <taxon>Bacteria</taxon>
        <taxon>Pseudomonadati</taxon>
        <taxon>Bacteroidota</taxon>
        <taxon>Flavobacteriia</taxon>
        <taxon>Flavobacteriales</taxon>
        <taxon>Flavobacteriaceae</taxon>
        <taxon>Mariniflexile</taxon>
    </lineage>
</organism>
<reference evidence="2" key="1">
    <citation type="journal article" date="2019" name="Int. J. Syst. Evol. Microbiol.">
        <title>The Global Catalogue of Microorganisms (GCM) 10K type strain sequencing project: providing services to taxonomists for standard genome sequencing and annotation.</title>
        <authorList>
            <consortium name="The Broad Institute Genomics Platform"/>
            <consortium name="The Broad Institute Genome Sequencing Center for Infectious Disease"/>
            <person name="Wu L."/>
            <person name="Ma J."/>
        </authorList>
    </citation>
    <scope>NUCLEOTIDE SEQUENCE [LARGE SCALE GENOMIC DNA]</scope>
    <source>
        <strain evidence="2">CCUG 62414</strain>
    </source>
</reference>
<evidence type="ECO:0000313" key="1">
    <source>
        <dbReference type="EMBL" id="MFD0991250.1"/>
    </source>
</evidence>
<name>A0ABW3JMZ5_9FLAO</name>
<sequence>MKEKILLFLIIFLSINCYSQNNFKRGYYINNSDEKIECFIKTNSRLNPKELTYKLTEDLNEQIETIKSVKEFGIYDELKYVRRTIDIDTSSNILANLSNDLYPNFKEKEIFLNVLIEGKANLYSFENKSIIRYFYNVNNSDIIQLVYKRYKKINENVVRKNEEYKRQLWNDLKCENISINEANKLEYKKQNLVDFFIKYNTCSRSEFLRFDKKGQKSVFNITIRPGLTSSSLSLHENSTRKTTDFDDESGFRLGLEAEFIINSIKANKWAIFVEPTYQFYKSRKEWQNASGQQTYYFNIDYKSVEIPIGIRHYFSLNRKSKIFANGAILFDIPFNSSLNSNFSPGHLDIETKFNFAFGLGYKYHNKFSLELRSMTNRNLTSHYLNWKADYNTLSIIIGYTLL</sequence>
<dbReference type="EMBL" id="JBHTJI010000042">
    <property type="protein sequence ID" value="MFD0991250.1"/>
    <property type="molecule type" value="Genomic_DNA"/>
</dbReference>